<keyword evidence="3" id="KW-0176">Collagen</keyword>
<feature type="compositionally biased region" description="Low complexity" evidence="1">
    <location>
        <begin position="73"/>
        <end position="86"/>
    </location>
</feature>
<dbReference type="SUPFAM" id="SSF53300">
    <property type="entry name" value="vWA-like"/>
    <property type="match status" value="1"/>
</dbReference>
<dbReference type="PROSITE" id="PS50234">
    <property type="entry name" value="VWFA"/>
    <property type="match status" value="1"/>
</dbReference>
<dbReference type="PANTHER" id="PTHR34706">
    <property type="entry name" value="SLR1338 PROTEIN"/>
    <property type="match status" value="1"/>
</dbReference>
<comment type="caution">
    <text evidence="3">The sequence shown here is derived from an EMBL/GenBank/DDBJ whole genome shotgun (WGS) entry which is preliminary data.</text>
</comment>
<evidence type="ECO:0000313" key="4">
    <source>
        <dbReference type="Proteomes" id="UP001174694"/>
    </source>
</evidence>
<feature type="region of interest" description="Disordered" evidence="1">
    <location>
        <begin position="1"/>
        <end position="97"/>
    </location>
</feature>
<feature type="compositionally biased region" description="Low complexity" evidence="1">
    <location>
        <begin position="23"/>
        <end position="45"/>
    </location>
</feature>
<dbReference type="PANTHER" id="PTHR34706:SF1">
    <property type="entry name" value="VWFA DOMAIN-CONTAINING PROTEIN"/>
    <property type="match status" value="1"/>
</dbReference>
<feature type="domain" description="VWFA" evidence="2">
    <location>
        <begin position="114"/>
        <end position="331"/>
    </location>
</feature>
<evidence type="ECO:0000313" key="3">
    <source>
        <dbReference type="EMBL" id="KAJ9130149.1"/>
    </source>
</evidence>
<accession>A0AA38VIN8</accession>
<protein>
    <submittedName>
        <fullName evidence="3">Collagen alpha-5(VI) chain</fullName>
    </submittedName>
</protein>
<evidence type="ECO:0000259" key="2">
    <source>
        <dbReference type="PROSITE" id="PS50234"/>
    </source>
</evidence>
<organism evidence="3 4">
    <name type="scientific">Pleurostoma richardsiae</name>
    <dbReference type="NCBI Taxonomy" id="41990"/>
    <lineage>
        <taxon>Eukaryota</taxon>
        <taxon>Fungi</taxon>
        <taxon>Dikarya</taxon>
        <taxon>Ascomycota</taxon>
        <taxon>Pezizomycotina</taxon>
        <taxon>Sordariomycetes</taxon>
        <taxon>Sordariomycetidae</taxon>
        <taxon>Calosphaeriales</taxon>
        <taxon>Pleurostomataceae</taxon>
        <taxon>Pleurostoma</taxon>
    </lineage>
</organism>
<keyword evidence="4" id="KW-1185">Reference proteome</keyword>
<reference evidence="3" key="1">
    <citation type="submission" date="2022-07" db="EMBL/GenBank/DDBJ databases">
        <title>Fungi with potential for degradation of polypropylene.</title>
        <authorList>
            <person name="Gostincar C."/>
        </authorList>
    </citation>
    <scope>NUCLEOTIDE SEQUENCE</scope>
    <source>
        <strain evidence="3">EXF-13308</strain>
    </source>
</reference>
<feature type="compositionally biased region" description="Polar residues" evidence="1">
    <location>
        <begin position="1"/>
        <end position="13"/>
    </location>
</feature>
<dbReference type="InterPro" id="IPR002035">
    <property type="entry name" value="VWF_A"/>
</dbReference>
<dbReference type="EMBL" id="JANBVO010000104">
    <property type="protein sequence ID" value="KAJ9130149.1"/>
    <property type="molecule type" value="Genomic_DNA"/>
</dbReference>
<dbReference type="SMART" id="SM00327">
    <property type="entry name" value="VWA"/>
    <property type="match status" value="1"/>
</dbReference>
<dbReference type="Pfam" id="PF00092">
    <property type="entry name" value="VWA"/>
    <property type="match status" value="1"/>
</dbReference>
<proteinExistence type="predicted"/>
<gene>
    <name evidence="3" type="ORF">NKR23_g12329</name>
</gene>
<feature type="compositionally biased region" description="Polar residues" evidence="1">
    <location>
        <begin position="88"/>
        <end position="97"/>
    </location>
</feature>
<dbReference type="Proteomes" id="UP001174694">
    <property type="component" value="Unassembled WGS sequence"/>
</dbReference>
<dbReference type="AlphaFoldDB" id="A0AA38VIN8"/>
<sequence>MSGNKRSQISSRLSAWKGKLSRSPSPSSPGGTSAATSPVSTAPSPFGISSPPTRRPRNDPPPAYSETPTAESGPTIPTPAAGGPTARQRGTSPSLSLFSISTPEDPYAFLSVFDTVFVIDDSSSMRGRSWDEVRACLAAIAPVCAAHDEDGLDVYFLNHRSDAGTDPSAGKAAGGYRNVASAAAVDRIFATVHPRGYTPTGTRLHHVLKAYVRRYEEAVRAAGGDPDGVDAAGIKPINVIVVTDGVPSDDPQSVIAAVARRLDRLDAPPHQVGVQFFQVGDEPGAAEALRELDDALAEQQGVRDMADTVTFNAAVADGAPTLTADAVLKTVLGAVHKKHDRRRLSLEEDSGGRGTSHLLSS</sequence>
<evidence type="ECO:0000256" key="1">
    <source>
        <dbReference type="SAM" id="MobiDB-lite"/>
    </source>
</evidence>
<dbReference type="Gene3D" id="3.40.50.410">
    <property type="entry name" value="von Willebrand factor, type A domain"/>
    <property type="match status" value="1"/>
</dbReference>
<dbReference type="InterPro" id="IPR036465">
    <property type="entry name" value="vWFA_dom_sf"/>
</dbReference>
<name>A0AA38VIN8_9PEZI</name>